<protein>
    <submittedName>
        <fullName evidence="2">Uncharacterized protein</fullName>
    </submittedName>
</protein>
<evidence type="ECO:0000313" key="3">
    <source>
        <dbReference type="Proteomes" id="UP001199916"/>
    </source>
</evidence>
<proteinExistence type="predicted"/>
<dbReference type="RefSeq" id="WP_233696802.1">
    <property type="nucleotide sequence ID" value="NZ_JAJNBZ010000007.1"/>
</dbReference>
<keyword evidence="3" id="KW-1185">Reference proteome</keyword>
<dbReference type="EMBL" id="JAJNBZ010000007">
    <property type="protein sequence ID" value="MCE5169931.1"/>
    <property type="molecule type" value="Genomic_DNA"/>
</dbReference>
<reference evidence="2 3" key="1">
    <citation type="submission" date="2021-11" db="EMBL/GenBank/DDBJ databases">
        <title>Draft genome sequence of Paenibacillus profundus YoMME, a new Gram-positive bacteria with exoelectrogenic properties.</title>
        <authorList>
            <person name="Hubenova Y."/>
            <person name="Hubenova E."/>
            <person name="Manasiev Y."/>
            <person name="Peykov S."/>
            <person name="Mitov M."/>
        </authorList>
    </citation>
    <scope>NUCLEOTIDE SEQUENCE [LARGE SCALE GENOMIC DNA]</scope>
    <source>
        <strain evidence="2 3">YoMME</strain>
    </source>
</reference>
<comment type="caution">
    <text evidence="2">The sequence shown here is derived from an EMBL/GenBank/DDBJ whole genome shotgun (WGS) entry which is preliminary data.</text>
</comment>
<sequence>MTMESDYMMNNLVEVKSKRLLTDETIMRNNRKKRGNQIEKQGQAIGLPSGIRKAEHWD</sequence>
<evidence type="ECO:0000256" key="1">
    <source>
        <dbReference type="SAM" id="MobiDB-lite"/>
    </source>
</evidence>
<organism evidence="2 3">
    <name type="scientific">Paenibacillus profundus</name>
    <dbReference type="NCBI Taxonomy" id="1173085"/>
    <lineage>
        <taxon>Bacteria</taxon>
        <taxon>Bacillati</taxon>
        <taxon>Bacillota</taxon>
        <taxon>Bacilli</taxon>
        <taxon>Bacillales</taxon>
        <taxon>Paenibacillaceae</taxon>
        <taxon>Paenibacillus</taxon>
    </lineage>
</organism>
<feature type="region of interest" description="Disordered" evidence="1">
    <location>
        <begin position="28"/>
        <end position="58"/>
    </location>
</feature>
<gene>
    <name evidence="2" type="ORF">LQV63_11470</name>
</gene>
<dbReference type="Proteomes" id="UP001199916">
    <property type="component" value="Unassembled WGS sequence"/>
</dbReference>
<name>A0ABS8YD39_9BACL</name>
<accession>A0ABS8YD39</accession>
<evidence type="ECO:0000313" key="2">
    <source>
        <dbReference type="EMBL" id="MCE5169931.1"/>
    </source>
</evidence>